<dbReference type="AlphaFoldDB" id="A0A7Y9XFH0"/>
<dbReference type="InterPro" id="IPR023187">
    <property type="entry name" value="Tscrpt_reg_MarR-type_CS"/>
</dbReference>
<dbReference type="SUPFAM" id="SSF46785">
    <property type="entry name" value="Winged helix' DNA-binding domain"/>
    <property type="match status" value="1"/>
</dbReference>
<dbReference type="GO" id="GO:0003700">
    <property type="term" value="F:DNA-binding transcription factor activity"/>
    <property type="evidence" value="ECO:0007669"/>
    <property type="project" value="InterPro"/>
</dbReference>
<dbReference type="Pfam" id="PF01047">
    <property type="entry name" value="MarR"/>
    <property type="match status" value="1"/>
</dbReference>
<dbReference type="InterPro" id="IPR036390">
    <property type="entry name" value="WH_DNA-bd_sf"/>
</dbReference>
<evidence type="ECO:0000256" key="2">
    <source>
        <dbReference type="ARBA" id="ARBA00023125"/>
    </source>
</evidence>
<dbReference type="EMBL" id="JACCHL010000001">
    <property type="protein sequence ID" value="NYH53800.1"/>
    <property type="molecule type" value="Genomic_DNA"/>
</dbReference>
<name>A0A7Y9XFH0_9ACTN</name>
<feature type="domain" description="HTH marR-type" evidence="4">
    <location>
        <begin position="25"/>
        <end position="161"/>
    </location>
</feature>
<keyword evidence="1" id="KW-0805">Transcription regulation</keyword>
<evidence type="ECO:0000256" key="3">
    <source>
        <dbReference type="ARBA" id="ARBA00023163"/>
    </source>
</evidence>
<dbReference type="Proteomes" id="UP000584931">
    <property type="component" value="Unassembled WGS sequence"/>
</dbReference>
<dbReference type="InterPro" id="IPR000835">
    <property type="entry name" value="HTH_MarR-typ"/>
</dbReference>
<evidence type="ECO:0000313" key="6">
    <source>
        <dbReference type="Proteomes" id="UP000584931"/>
    </source>
</evidence>
<dbReference type="Gene3D" id="1.10.10.10">
    <property type="entry name" value="Winged helix-like DNA-binding domain superfamily/Winged helix DNA-binding domain"/>
    <property type="match status" value="1"/>
</dbReference>
<dbReference type="PANTHER" id="PTHR33164">
    <property type="entry name" value="TRANSCRIPTIONAL REGULATOR, MARR FAMILY"/>
    <property type="match status" value="1"/>
</dbReference>
<comment type="caution">
    <text evidence="5">The sequence shown here is derived from an EMBL/GenBank/DDBJ whole genome shotgun (WGS) entry which is preliminary data.</text>
</comment>
<reference evidence="5 6" key="1">
    <citation type="submission" date="2020-07" db="EMBL/GenBank/DDBJ databases">
        <title>Sequencing the genomes of 1000 actinobacteria strains.</title>
        <authorList>
            <person name="Klenk H.-P."/>
        </authorList>
    </citation>
    <scope>NUCLEOTIDE SEQUENCE [LARGE SCALE GENOMIC DNA]</scope>
    <source>
        <strain evidence="5 6">DSM 45278</strain>
    </source>
</reference>
<evidence type="ECO:0000256" key="1">
    <source>
        <dbReference type="ARBA" id="ARBA00023015"/>
    </source>
</evidence>
<accession>A0A7Y9XFH0</accession>
<dbReference type="GO" id="GO:0003677">
    <property type="term" value="F:DNA binding"/>
    <property type="evidence" value="ECO:0007669"/>
    <property type="project" value="UniProtKB-KW"/>
</dbReference>
<dbReference type="PANTHER" id="PTHR33164:SF101">
    <property type="entry name" value="TRANSCRIPTIONAL REPRESSOR MPRA"/>
    <property type="match status" value="1"/>
</dbReference>
<protein>
    <submittedName>
        <fullName evidence="5">DNA-binding MarR family transcriptional regulator</fullName>
    </submittedName>
</protein>
<dbReference type="InterPro" id="IPR036388">
    <property type="entry name" value="WH-like_DNA-bd_sf"/>
</dbReference>
<dbReference type="PROSITE" id="PS01117">
    <property type="entry name" value="HTH_MARR_1"/>
    <property type="match status" value="1"/>
</dbReference>
<sequence length="177" mass="19424">MGNPLNLPFDPIERAHENWTRRWGASPAMAAVTSVMRAQQILIGELDGALKPFGLTFARYEALVLLTFSGSGSLPLGKIGERLMVHPTSVTNTIDRLEGQGFVCRLPNPSDGRGVLAEITDSGRRVTEEATQALLSMDFGLACYSDEELWRMHEMFTRLRVDFGDFPAPVSGAVEGR</sequence>
<evidence type="ECO:0000313" key="5">
    <source>
        <dbReference type="EMBL" id="NYH53800.1"/>
    </source>
</evidence>
<evidence type="ECO:0000259" key="4">
    <source>
        <dbReference type="PROSITE" id="PS50995"/>
    </source>
</evidence>
<dbReference type="GO" id="GO:0006950">
    <property type="term" value="P:response to stress"/>
    <property type="evidence" value="ECO:0007669"/>
    <property type="project" value="TreeGrafter"/>
</dbReference>
<proteinExistence type="predicted"/>
<dbReference type="PROSITE" id="PS50995">
    <property type="entry name" value="HTH_MARR_2"/>
    <property type="match status" value="1"/>
</dbReference>
<gene>
    <name evidence="5" type="ORF">HNR06_003389</name>
</gene>
<organism evidence="5 6">
    <name type="scientific">Nocardiopsis sinuspersici</name>
    <dbReference type="NCBI Taxonomy" id="501010"/>
    <lineage>
        <taxon>Bacteria</taxon>
        <taxon>Bacillati</taxon>
        <taxon>Actinomycetota</taxon>
        <taxon>Actinomycetes</taxon>
        <taxon>Streptosporangiales</taxon>
        <taxon>Nocardiopsidaceae</taxon>
        <taxon>Nocardiopsis</taxon>
    </lineage>
</organism>
<dbReference type="SMART" id="SM00347">
    <property type="entry name" value="HTH_MARR"/>
    <property type="match status" value="1"/>
</dbReference>
<keyword evidence="2 5" id="KW-0238">DNA-binding</keyword>
<dbReference type="InterPro" id="IPR039422">
    <property type="entry name" value="MarR/SlyA-like"/>
</dbReference>
<keyword evidence="3" id="KW-0804">Transcription</keyword>